<dbReference type="EMBL" id="QLSV01000014">
    <property type="protein sequence ID" value="RAR46791.1"/>
    <property type="molecule type" value="Genomic_DNA"/>
</dbReference>
<evidence type="ECO:0000313" key="4">
    <source>
        <dbReference type="Proteomes" id="UP000249518"/>
    </source>
</evidence>
<reference evidence="3 4" key="1">
    <citation type="submission" date="2018-06" db="EMBL/GenBank/DDBJ databases">
        <title>Genomic Encyclopedia of Type Strains, Phase III (KMG-III): the genomes of soil and plant-associated and newly described type strains.</title>
        <authorList>
            <person name="Whitman W."/>
        </authorList>
    </citation>
    <scope>NUCLEOTIDE SEQUENCE [LARGE SCALE GENOMIC DNA]</scope>
    <source>
        <strain evidence="3 4">CGMCC 1.12504</strain>
    </source>
</reference>
<keyword evidence="4" id="KW-1185">Reference proteome</keyword>
<dbReference type="Proteomes" id="UP000249518">
    <property type="component" value="Unassembled WGS sequence"/>
</dbReference>
<dbReference type="InterPro" id="IPR049804">
    <property type="entry name" value="Choice_anch_L"/>
</dbReference>
<organism evidence="3 4">
    <name type="scientific">Flavobacterium lacus</name>
    <dbReference type="NCBI Taxonomy" id="1353778"/>
    <lineage>
        <taxon>Bacteria</taxon>
        <taxon>Pseudomonadati</taxon>
        <taxon>Bacteroidota</taxon>
        <taxon>Flavobacteriia</taxon>
        <taxon>Flavobacteriales</taxon>
        <taxon>Flavobacteriaceae</taxon>
        <taxon>Flavobacterium</taxon>
    </lineage>
</organism>
<dbReference type="OrthoDB" id="9765926at2"/>
<comment type="caution">
    <text evidence="3">The sequence shown here is derived from an EMBL/GenBank/DDBJ whole genome shotgun (WGS) entry which is preliminary data.</text>
</comment>
<evidence type="ECO:0000259" key="2">
    <source>
        <dbReference type="PROSITE" id="PS50835"/>
    </source>
</evidence>
<proteinExistence type="predicted"/>
<dbReference type="InterPro" id="IPR026341">
    <property type="entry name" value="T9SS_type_B"/>
</dbReference>
<dbReference type="NCBIfam" id="NF038133">
    <property type="entry name" value="choice_anch_L"/>
    <property type="match status" value="1"/>
</dbReference>
<evidence type="ECO:0000256" key="1">
    <source>
        <dbReference type="SAM" id="SignalP"/>
    </source>
</evidence>
<dbReference type="RefSeq" id="WP_112086997.1">
    <property type="nucleotide sequence ID" value="NZ_QLSV01000014.1"/>
</dbReference>
<feature type="signal peptide" evidence="1">
    <location>
        <begin position="1"/>
        <end position="20"/>
    </location>
</feature>
<protein>
    <submittedName>
        <fullName evidence="3">Gliding motility-associated-like protein</fullName>
    </submittedName>
</protein>
<name>A0A328WKL4_9FLAO</name>
<dbReference type="Pfam" id="PF13585">
    <property type="entry name" value="CHU_C"/>
    <property type="match status" value="1"/>
</dbReference>
<feature type="chain" id="PRO_5016346171" evidence="1">
    <location>
        <begin position="21"/>
        <end position="1530"/>
    </location>
</feature>
<sequence length="1530" mass="163915">MKTKLLYLLLLIPLVGFSQAITVNTTTYTVPELVTNVLVNSPCLSVTNVNWRTGTNFGSSNGIGYFENTNPNFPMQSGVILSTGNVANAPGPNNSMLNDGLNTWPGDDDLESILANAGISMTSINATVLEFNFTALSPHFDFDFLFASEEYGNFQCQFSDAFAFLLTNLTTGVTTNLAVVPGTTTPISVVTVRDFLYNSSCPSANSTYFGSFNGGANASLSPTNFNGQTVVMNASAILTPNTPYKIKLVVADRIDPQSDSAIFLSANSFNIGQNVLGTDLTVATNTARCNGESHVISSGLNPSEFTFVWKRNGVILPTETGANLTVTQSGTYELTYSNMAFPCQTVTDSVLIEFNGVFSTPNPRDILKCDTGASSYPFNLAINTPIVTAGLNANTVVSYHSTEAQANSNTNPLANVINSAGNQTIYVRIKKHDSDCYVVKSFQLLVTDPPIANQIDDIISCEHLTLEDRAWFGFGAPVTSAVLGGQNPSNFNVSYHRTLDQATNNTNAISNLQLFTVSTTIYVRVQNATDTNCFSIAPINLVVQQLPLVDSFEDVIVCVSYTLEEITNGEYYTGPNGTGEQKFAGDVITETQRIYIYNTLPTTPSCPNQSSFLVTIIDPDDISISGGQYCSSYTLPALTFGQYFSEANGSGTELFPGMSITTTQTVHLYYLSPEPPFCAIDMGFDIEIIPAPEVQSLPTVFDCTSYILPALTIGEYFDAANGMGNVIDPGTAITETQTIYIYAENGICTNQSSFTVYIGLEAPASTTECVNFTLPSLSIGGYFTEPNGGGQQIPAGTVINSTQTIYVYAQSQSSPNCTDNLNFTITISLPVIATPNVTSACEVYTLPSIPLGNYFTGANGTGNQLFPGTELTASQTVYIYLNDGQGCQNSVSFEVTVLSPPQIDSRSDIDGCNNYVLTNLELGNYFTGPNGTGTMLEGGTVITTSQQIYIYAEENGCSAETSFQINVFEIQADSLSDVQVCDSYTLPSLTAGNLYYTAIDGPNGFGTLLAPGSAITTTQTIYIYKENQIRPAFSCIDQTSFTVTVYETPDVLPIPNSNVCNSYILPTLTVGNYFTEPNGGGTQLAAGTALTETQTLYVYAETGTTPNCFDQESFTVTIFNVDERDDVTICSNYVLPTLTIGRYYNGPNGTGGQIAFGSTLTTSQTVYIYAQSGFSPACSDETSFEVTIIPTPVANSVPAVNRTVCDEDGTNDGVTSFVLTNLNSIVLGAQTGTAFTVAYYATLADATAGTNPITDTTLQNVYVRVNNTLAPDCFALLPISIIVHKIPEPTPIGGIVCVESETGNLLNPFTIVSGLSSSTHTFEWYLDTTLIAGATGSTLQVAAPGIYSVIATSNATGCSSEPTEVEVLASEPAAIDFTVSMAFSSTNSITINAIGVGGNYEYSLDGGPFQDSPTFDNVSSGTHLVTVRDKNGCGSVSDEVLVINYPKFFTPNGDGFNDTWNITDLDSQLNAVIFIYDRYGKLLSQIYPSKNGWDGFYNGAAMPSTDYWFTVTYEENNQTKEFKSHFSLKR</sequence>
<feature type="domain" description="Ig-like" evidence="2">
    <location>
        <begin position="256"/>
        <end position="353"/>
    </location>
</feature>
<dbReference type="PROSITE" id="PS50835">
    <property type="entry name" value="IG_LIKE"/>
    <property type="match status" value="1"/>
</dbReference>
<dbReference type="InterPro" id="IPR007110">
    <property type="entry name" value="Ig-like_dom"/>
</dbReference>
<accession>A0A328WKL4</accession>
<keyword evidence="1" id="KW-0732">Signal</keyword>
<evidence type="ECO:0000313" key="3">
    <source>
        <dbReference type="EMBL" id="RAR46791.1"/>
    </source>
</evidence>
<gene>
    <name evidence="3" type="ORF">B0I10_1147</name>
</gene>
<dbReference type="NCBIfam" id="TIGR04131">
    <property type="entry name" value="Bac_Flav_CTERM"/>
    <property type="match status" value="1"/>
</dbReference>